<dbReference type="NCBIfam" id="TIGR01167">
    <property type="entry name" value="LPXTG_anchor"/>
    <property type="match status" value="1"/>
</dbReference>
<sequence length="2412" mass="252082">MRNNSHSRGFDARRQNKYSIRRFTVGTASIIVGATLLFGLGNEAKAAESEAPSTQETGNTTGQSGEAPATGEGSVEAPAADQAIEKTAGGTEDVAVAAPAETPAPDVKAEQPVKDQETNAEQPPAATEVKPEAQKVQDAPVIEQPQNVEAPKVQDAPVIEKSQNVEAPQAEQVQAPKGEATQAPVQTEQQKTPAQADTATDNSKPVQADAPTSSVQDSSAKPAADNSPVVEETGTTETPNKGTQATDNQQVPTEKGSTSLSTNQKPQTTTAESGTATPLKQQLNNDSVTTDDTTSGAQNQKLTAADQLAATGEVAAAPVNGQAVPANDGQIDPAKVDVSDPAVYKAIQESSQQKDASTIQATAETAPATRQFAARSLAVKPNSTKQVAQNNVSAPQTNTLALAKAFAAAPPSVKEELEASAIYSPGTWMQTYGYQGNAVVMREGSRYNDTSNQEPIAGVKIYLQWTDKTGYVSPVYYTISGQDGRYVFDLSKAQTDASGKQHTFNLAADPQIALRTWAESPDPTLEVIKEGDSIRGFHSRLQRVNESWDFTAGINRVVTSQVILQEKALQNDWLIKPEAQWETSGTSDGIWANTGDYGKVEGQVWYDLTTPPGSDARWLMKDPSDVNATGVKVVASYVNDQVTILFDNWKKANPNATIEDFRSAQQQIVNDYQTANGVGSHIAESVVGTVDKNGFYYIPFRGLYGISPYQQYSGLPISKTISDEEFGTLVKDADISHSNLMAWNGTVGQKHRHINSDYMYIAPIIENTPTFRKNYYNNMFTKADMGAIDRAARDATMLSSYNGSSQDFAFVTTNPMHDISVEGSDAEVAKPGDVLVSKTDGLFPGTEYQIQWFKDGVAVGSPVTVTAGADGTVKSVPLTVPTDLNTKSIYTSGVFSQGVSTNSPGTALALDSITAEPFVIADLNEPKYNNGEGLPGSSVNISAPTFTNPKTGEGVTVPQDTTFEAGDNVPAGVTVDSNGSLNVKVPADAKPGDVITVPVKVTYSDGSVDTTNVVVTVLTPDANTNQPTVTPITKDAGQATTSDDVVNAVKTNYVPNNPANQGKTPTVTVDNVNDLPKGDTPGTKYVPVTVTYPDGTTNSVTVPVTTKPAAPGVDQVEAGKQEVTGTGYPGATVNVTLPDGTTQTDTVGDNGTWSVTSPTPLSEGQVVTATQTFGEDSKGEPNVSPVGEGNVTDTTAPAAPPINTVQANDKTVSGRGETPGDKITVTFPDGSTATTTVKDDKTWAVNAPVEVKVGEKITATETDQAQKPNTSAPTEVPVVDTSNPTVADIDNKVVPQGKEITPISITAEDNSGINDIEVTGLPDGLIYNSETKQIEGTPTTLGEKQVTVTVTDNNNNKTTKEFTITVVDETAPVKPPINAIEAGDSTVSGTGEEPGNEITVTFPDGSTATTTVNGDNTWTVNIPSTVDLNPGDKVKATETDTSNNTSEASEATVTDSTSPTVGDIENVTVPEDKPITPIAVVVTDNTDTTVDVEGLPEGVTYNPETGQIEGTPETPGTYPVTVTVTDEGGHTTKKDFTIIVTDETAPTIQPIDNVEVPEDQPITPIPVVTDDKSATVDVEGLPKGVTYNPETGQIEGTPTTPGTYPVTVTVTDQAGNHTSEDFTITVTDETAPVIEPIADNSSLQGAEIDPISVVVDDPEATVDVTGLPKGLVYNPDTKQIEGTATVPGTYEVEVTATDKAGNSSKETFTYTVVDTTPPIVEPIDDVTVPEDQEITPIPVKYTDDSKSEVLVEGLPEGLSYNPTTGQIEGTPATPGEYPITVTVKDEKGNSQEVKFTITVEDKTAPVVNPIDDVKVPEDQPITPISIVTDDKTATVDVEGLPEGVTYNPETGQIEGTPTTPGTYPVTVTVTDEAGNQSEEHFTITVEDKTAPVVNPIDDVKVPEDQPITLIPVVTDDENAAVDVTGLPEGVTYNPETGQIEGTPTTPGTYPVTVTVTDEAGNKTEEHFTITVDDKTAPDKPVINPVDEGDKTVSGTGEPNGTVTVTFPDGSTSTGKVDEDGNWTVNVPEDTELKPGDKVTATVTVTDEAGNVSEESTVTVTEKDTVAPDKPVINPVDEGDKTVSGTGEPNGTVTVTFPDGSTSTGKVDENGNWTVNVPEGTELKPGDKVTATVTDEAGNVSEESTVTVTGKDTVAPDKPVINPVDEGDKTVSGTGEPGGKVTVTFPDGSTATGTVDEDGNWTVNVPEGTTVKKGDKITATITDEAGNVSEEATVTVTGEEPNQGTDGDKGDTGNNGDNTTPGNNTTPGDNGEASEPGTNESVDNNGNQGNTGNTGDNSEAPAPSNQGTDNNTATDNASELPNTGVGTDDNANNGQVAVPGMEASDNGQVVTENGVPAEAANNSEAPAEQAKGDKELPETGTNNTGSATLFGGLFAALGSILLFRKRRQEKKDN</sequence>
<feature type="compositionally biased region" description="Polar residues" evidence="7">
    <location>
        <begin position="51"/>
        <end position="64"/>
    </location>
</feature>
<feature type="compositionally biased region" description="Low complexity" evidence="7">
    <location>
        <begin position="2355"/>
        <end position="2368"/>
    </location>
</feature>
<keyword evidence="5" id="KW-0677">Repeat</keyword>
<dbReference type="Proteomes" id="UP000293854">
    <property type="component" value="Unassembled WGS sequence"/>
</dbReference>
<dbReference type="InterPro" id="IPR015919">
    <property type="entry name" value="Cadherin-like_sf"/>
</dbReference>
<evidence type="ECO:0000256" key="5">
    <source>
        <dbReference type="ARBA" id="ARBA00022737"/>
    </source>
</evidence>
<dbReference type="EMBL" id="RQTE01000019">
    <property type="protein sequence ID" value="RZI04581.1"/>
    <property type="molecule type" value="Genomic_DNA"/>
</dbReference>
<evidence type="ECO:0000256" key="1">
    <source>
        <dbReference type="ARBA" id="ARBA00004168"/>
    </source>
</evidence>
<feature type="transmembrane region" description="Helical" evidence="8">
    <location>
        <begin position="2383"/>
        <end position="2402"/>
    </location>
</feature>
<feature type="compositionally biased region" description="Low complexity" evidence="7">
    <location>
        <begin position="91"/>
        <end position="106"/>
    </location>
</feature>
<feature type="region of interest" description="Disordered" evidence="7">
    <location>
        <begin position="1193"/>
        <end position="1222"/>
    </location>
</feature>
<comment type="caution">
    <text evidence="11">The sequence shown here is derived from an EMBL/GenBank/DDBJ whole genome shotgun (WGS) entry which is preliminary data.</text>
</comment>
<dbReference type="RefSeq" id="WP_130135237.1">
    <property type="nucleotide sequence ID" value="NZ_RQTE01000019.1"/>
</dbReference>
<feature type="compositionally biased region" description="Polar residues" evidence="7">
    <location>
        <begin position="2229"/>
        <end position="2242"/>
    </location>
</feature>
<protein>
    <submittedName>
        <fullName evidence="11">YSIRK-type signal peptide-containing protein</fullName>
    </submittedName>
</protein>
<accession>A0A4Q7CSD2</accession>
<evidence type="ECO:0000259" key="10">
    <source>
        <dbReference type="PROSITE" id="PS50847"/>
    </source>
</evidence>
<feature type="region of interest" description="Disordered" evidence="7">
    <location>
        <begin position="44"/>
        <end position="300"/>
    </location>
</feature>
<comment type="subcellular location">
    <subcellularLocation>
        <location evidence="1">Secreted</location>
        <location evidence="1">Cell wall</location>
        <topology evidence="1">Peptidoglycan-anchor</topology>
    </subcellularLocation>
</comment>
<evidence type="ECO:0000256" key="8">
    <source>
        <dbReference type="SAM" id="Phobius"/>
    </source>
</evidence>
<dbReference type="Pfam" id="PF04650">
    <property type="entry name" value="YSIRK_signal"/>
    <property type="match status" value="1"/>
</dbReference>
<feature type="compositionally biased region" description="Low complexity" evidence="7">
    <location>
        <begin position="2282"/>
        <end position="2296"/>
    </location>
</feature>
<feature type="compositionally biased region" description="Polar residues" evidence="7">
    <location>
        <begin position="2302"/>
        <end position="2334"/>
    </location>
</feature>
<dbReference type="PROSITE" id="PS50847">
    <property type="entry name" value="GRAM_POS_ANCHORING"/>
    <property type="match status" value="1"/>
</dbReference>
<dbReference type="InterPro" id="IPR019931">
    <property type="entry name" value="LPXTG_anchor"/>
</dbReference>
<dbReference type="NCBIfam" id="NF038186">
    <property type="entry name" value="YPDG_rpt"/>
    <property type="match status" value="1"/>
</dbReference>
<feature type="region of interest" description="Disordered" evidence="7">
    <location>
        <begin position="1841"/>
        <end position="1862"/>
    </location>
</feature>
<organism evidence="11 12">
    <name type="scientific">Staphylococcus condimenti</name>
    <dbReference type="NCBI Taxonomy" id="70255"/>
    <lineage>
        <taxon>Bacteria</taxon>
        <taxon>Bacillati</taxon>
        <taxon>Bacillota</taxon>
        <taxon>Bacilli</taxon>
        <taxon>Bacillales</taxon>
        <taxon>Staphylococcaceae</taxon>
        <taxon>Staphylococcus</taxon>
    </lineage>
</organism>
<dbReference type="GO" id="GO:0016020">
    <property type="term" value="C:membrane"/>
    <property type="evidence" value="ECO:0007669"/>
    <property type="project" value="InterPro"/>
</dbReference>
<feature type="region of interest" description="Disordered" evidence="7">
    <location>
        <begin position="2067"/>
        <end position="2111"/>
    </location>
</feature>
<dbReference type="InterPro" id="IPR005877">
    <property type="entry name" value="YSIRK_signal_dom"/>
</dbReference>
<feature type="compositionally biased region" description="Polar residues" evidence="7">
    <location>
        <begin position="2082"/>
        <end position="2111"/>
    </location>
</feature>
<feature type="compositionally biased region" description="Low complexity" evidence="7">
    <location>
        <begin position="2251"/>
        <end position="2270"/>
    </location>
</feature>
<feature type="region of interest" description="Disordered" evidence="7">
    <location>
        <begin position="1974"/>
        <end position="2021"/>
    </location>
</feature>
<dbReference type="NCBIfam" id="NF033510">
    <property type="entry name" value="Ca_tandemer"/>
    <property type="match status" value="6"/>
</dbReference>
<feature type="region of interest" description="Disordered" evidence="7">
    <location>
        <begin position="1582"/>
        <end position="1603"/>
    </location>
</feature>
<keyword evidence="3" id="KW-0964">Secreted</keyword>
<keyword evidence="8" id="KW-1133">Transmembrane helix</keyword>
<reference evidence="11 12" key="1">
    <citation type="submission" date="2018-11" db="EMBL/GenBank/DDBJ databases">
        <title>Genomic profiling of Staphylococcus species from a Poultry farm system in KwaZulu-Natal, South Africa.</title>
        <authorList>
            <person name="Amoako D.G."/>
            <person name="Somboro A.M."/>
            <person name="Abia A.L.K."/>
            <person name="Bester L.A."/>
            <person name="Essack S.Y."/>
        </authorList>
    </citation>
    <scope>NUCLEOTIDE SEQUENCE [LARGE SCALE GENOMIC DNA]</scope>
    <source>
        <strain evidence="11 12">SA11</strain>
    </source>
</reference>
<keyword evidence="8" id="KW-0472">Membrane</keyword>
<keyword evidence="8" id="KW-0812">Transmembrane</keyword>
<feature type="region of interest" description="Disordered" evidence="7">
    <location>
        <begin position="1429"/>
        <end position="1463"/>
    </location>
</feature>
<dbReference type="Pfam" id="PF18957">
    <property type="entry name" value="RibLong"/>
    <property type="match status" value="1"/>
</dbReference>
<feature type="region of interest" description="Disordered" evidence="7">
    <location>
        <begin position="1259"/>
        <end position="1281"/>
    </location>
</feature>
<dbReference type="NCBIfam" id="TIGR01168">
    <property type="entry name" value="YSIRK_signal"/>
    <property type="match status" value="1"/>
</dbReference>
<dbReference type="GO" id="GO:0005509">
    <property type="term" value="F:calcium ion binding"/>
    <property type="evidence" value="ECO:0007669"/>
    <property type="project" value="InterPro"/>
</dbReference>
<keyword evidence="4" id="KW-0732">Signal</keyword>
<name>A0A4Q7CSD2_9STAP</name>
<dbReference type="Gene3D" id="2.60.40.10">
    <property type="entry name" value="Immunoglobulins"/>
    <property type="match status" value="13"/>
</dbReference>
<evidence type="ECO:0000256" key="4">
    <source>
        <dbReference type="ARBA" id="ARBA00022729"/>
    </source>
</evidence>
<dbReference type="PANTHER" id="PTHR24273">
    <property type="entry name" value="FI04643P-RELATED"/>
    <property type="match status" value="1"/>
</dbReference>
<feature type="compositionally biased region" description="Basic and acidic residues" evidence="7">
    <location>
        <begin position="107"/>
        <end position="117"/>
    </location>
</feature>
<gene>
    <name evidence="11" type="ORF">EIG99_00940</name>
</gene>
<feature type="compositionally biased region" description="Polar residues" evidence="7">
    <location>
        <begin position="183"/>
        <end position="219"/>
    </location>
</feature>
<dbReference type="Pfam" id="PF17936">
    <property type="entry name" value="Big_6"/>
    <property type="match status" value="6"/>
</dbReference>
<proteinExistence type="predicted"/>
<dbReference type="PANTHER" id="PTHR24273:SF32">
    <property type="entry name" value="HYALIN"/>
    <property type="match status" value="1"/>
</dbReference>
<feature type="region of interest" description="Disordered" evidence="7">
    <location>
        <begin position="1123"/>
        <end position="1149"/>
    </location>
</feature>
<dbReference type="Pfam" id="PF00746">
    <property type="entry name" value="Gram_pos_anchor"/>
    <property type="match status" value="1"/>
</dbReference>
<feature type="compositionally biased region" description="Polar residues" evidence="7">
    <location>
        <begin position="1992"/>
        <end position="2014"/>
    </location>
</feature>
<dbReference type="InterPro" id="IPR041498">
    <property type="entry name" value="Big_6"/>
</dbReference>
<evidence type="ECO:0000313" key="11">
    <source>
        <dbReference type="EMBL" id="RZI04581.1"/>
    </source>
</evidence>
<dbReference type="InterPro" id="IPR044055">
    <property type="entry name" value="RibLong"/>
</dbReference>
<feature type="compositionally biased region" description="Polar residues" evidence="7">
    <location>
        <begin position="1133"/>
        <end position="1149"/>
    </location>
</feature>
<feature type="compositionally biased region" description="Polar residues" evidence="7">
    <location>
        <begin position="1259"/>
        <end position="1273"/>
    </location>
</feature>
<dbReference type="Pfam" id="PF08428">
    <property type="entry name" value="Rib"/>
    <property type="match status" value="1"/>
</dbReference>
<evidence type="ECO:0000259" key="9">
    <source>
        <dbReference type="PROSITE" id="PS50825"/>
    </source>
</evidence>
<dbReference type="InterPro" id="IPR003410">
    <property type="entry name" value="HYR_dom"/>
</dbReference>
<feature type="region of interest" description="Disordered" evidence="7">
    <location>
        <begin position="2221"/>
        <end position="2384"/>
    </location>
</feature>
<evidence type="ECO:0000256" key="3">
    <source>
        <dbReference type="ARBA" id="ARBA00022525"/>
    </source>
</evidence>
<dbReference type="SUPFAM" id="SSF49313">
    <property type="entry name" value="Cadherin-like"/>
    <property type="match status" value="7"/>
</dbReference>
<evidence type="ECO:0000256" key="2">
    <source>
        <dbReference type="ARBA" id="ARBA00022512"/>
    </source>
</evidence>
<dbReference type="Pfam" id="PF05345">
    <property type="entry name" value="He_PIG"/>
    <property type="match status" value="7"/>
</dbReference>
<feature type="transmembrane region" description="Helical" evidence="8">
    <location>
        <begin position="20"/>
        <end position="40"/>
    </location>
</feature>
<dbReference type="PROSITE" id="PS50825">
    <property type="entry name" value="HYR"/>
    <property type="match status" value="1"/>
</dbReference>
<feature type="region of interest" description="Disordered" evidence="7">
    <location>
        <begin position="2151"/>
        <end position="2197"/>
    </location>
</feature>
<feature type="domain" description="Gram-positive cocci surface proteins LPxTG" evidence="10">
    <location>
        <begin position="2375"/>
        <end position="2412"/>
    </location>
</feature>
<keyword evidence="6" id="KW-0572">Peptidoglycan-anchor</keyword>
<feature type="domain" description="HYR" evidence="9">
    <location>
        <begin position="1627"/>
        <end position="1714"/>
    </location>
</feature>
<keyword evidence="2" id="KW-0134">Cell wall</keyword>
<feature type="compositionally biased region" description="Polar residues" evidence="7">
    <location>
        <begin position="1439"/>
        <end position="1460"/>
    </location>
</feature>
<evidence type="ECO:0000313" key="12">
    <source>
        <dbReference type="Proteomes" id="UP000293854"/>
    </source>
</evidence>
<dbReference type="InterPro" id="IPR013783">
    <property type="entry name" value="Ig-like_fold"/>
</dbReference>
<dbReference type="InterPro" id="IPR059115">
    <property type="entry name" value="Rib"/>
</dbReference>
<feature type="compositionally biased region" description="Polar residues" evidence="7">
    <location>
        <begin position="239"/>
        <end position="288"/>
    </location>
</feature>
<evidence type="ECO:0000256" key="6">
    <source>
        <dbReference type="ARBA" id="ARBA00023088"/>
    </source>
</evidence>
<evidence type="ECO:0000256" key="7">
    <source>
        <dbReference type="SAM" id="MobiDB-lite"/>
    </source>
</evidence>